<dbReference type="EMBL" id="JAAALK010000282">
    <property type="protein sequence ID" value="KAG8081181.1"/>
    <property type="molecule type" value="Genomic_DNA"/>
</dbReference>
<protein>
    <submittedName>
        <fullName evidence="1">Uncharacterized protein</fullName>
    </submittedName>
</protein>
<name>A0A8J5VZY5_ZIZPA</name>
<gene>
    <name evidence="1" type="ORF">GUJ93_ZPchr0007g6152</name>
</gene>
<accession>A0A8J5VZY5</accession>
<dbReference type="Proteomes" id="UP000729402">
    <property type="component" value="Unassembled WGS sequence"/>
</dbReference>
<evidence type="ECO:0000313" key="1">
    <source>
        <dbReference type="EMBL" id="KAG8081181.1"/>
    </source>
</evidence>
<organism evidence="1 2">
    <name type="scientific">Zizania palustris</name>
    <name type="common">Northern wild rice</name>
    <dbReference type="NCBI Taxonomy" id="103762"/>
    <lineage>
        <taxon>Eukaryota</taxon>
        <taxon>Viridiplantae</taxon>
        <taxon>Streptophyta</taxon>
        <taxon>Embryophyta</taxon>
        <taxon>Tracheophyta</taxon>
        <taxon>Spermatophyta</taxon>
        <taxon>Magnoliopsida</taxon>
        <taxon>Liliopsida</taxon>
        <taxon>Poales</taxon>
        <taxon>Poaceae</taxon>
        <taxon>BOP clade</taxon>
        <taxon>Oryzoideae</taxon>
        <taxon>Oryzeae</taxon>
        <taxon>Zizaniinae</taxon>
        <taxon>Zizania</taxon>
    </lineage>
</organism>
<reference evidence="1" key="1">
    <citation type="journal article" date="2021" name="bioRxiv">
        <title>Whole Genome Assembly and Annotation of Northern Wild Rice, Zizania palustris L., Supports a Whole Genome Duplication in the Zizania Genus.</title>
        <authorList>
            <person name="Haas M."/>
            <person name="Kono T."/>
            <person name="Macchietto M."/>
            <person name="Millas R."/>
            <person name="McGilp L."/>
            <person name="Shao M."/>
            <person name="Duquette J."/>
            <person name="Hirsch C.N."/>
            <person name="Kimball J."/>
        </authorList>
    </citation>
    <scope>NUCLEOTIDE SEQUENCE</scope>
    <source>
        <tissue evidence="1">Fresh leaf tissue</tissue>
    </source>
</reference>
<sequence>MYSFFFSTCGHSALNYPYSRRTKPLNSLFDGPYIIHEHAKPSKPQKLQSKTVQSVQESLTISLTCSKSSWWIKTIYQQWK</sequence>
<proteinExistence type="predicted"/>
<dbReference type="AlphaFoldDB" id="A0A8J5VZY5"/>
<comment type="caution">
    <text evidence="1">The sequence shown here is derived from an EMBL/GenBank/DDBJ whole genome shotgun (WGS) entry which is preliminary data.</text>
</comment>
<keyword evidence="2" id="KW-1185">Reference proteome</keyword>
<reference evidence="1" key="2">
    <citation type="submission" date="2021-02" db="EMBL/GenBank/DDBJ databases">
        <authorList>
            <person name="Kimball J.A."/>
            <person name="Haas M.W."/>
            <person name="Macchietto M."/>
            <person name="Kono T."/>
            <person name="Duquette J."/>
            <person name="Shao M."/>
        </authorList>
    </citation>
    <scope>NUCLEOTIDE SEQUENCE</scope>
    <source>
        <tissue evidence="1">Fresh leaf tissue</tissue>
    </source>
</reference>
<evidence type="ECO:0000313" key="2">
    <source>
        <dbReference type="Proteomes" id="UP000729402"/>
    </source>
</evidence>